<keyword evidence="1" id="KW-0732">Signal</keyword>
<comment type="caution">
    <text evidence="2">The sequence shown here is derived from an EMBL/GenBank/DDBJ whole genome shotgun (WGS) entry which is preliminary data.</text>
</comment>
<keyword evidence="3" id="KW-1185">Reference proteome</keyword>
<protein>
    <recommendedName>
        <fullName evidence="4">Secreted protein</fullName>
    </recommendedName>
</protein>
<dbReference type="EMBL" id="SGIU01000001">
    <property type="protein sequence ID" value="TAI48812.1"/>
    <property type="molecule type" value="Genomic_DNA"/>
</dbReference>
<feature type="chain" id="PRO_5021010271" description="Secreted protein" evidence="1">
    <location>
        <begin position="27"/>
        <end position="177"/>
    </location>
</feature>
<evidence type="ECO:0008006" key="4">
    <source>
        <dbReference type="Google" id="ProtNLM"/>
    </source>
</evidence>
<accession>A0A4Q8QE90</accession>
<reference evidence="2 3" key="1">
    <citation type="submission" date="2019-02" db="EMBL/GenBank/DDBJ databases">
        <title>Draft genome sequence of Muricauda sp. 176CP4-71.</title>
        <authorList>
            <person name="Park J.-S."/>
        </authorList>
    </citation>
    <scope>NUCLEOTIDE SEQUENCE [LARGE SCALE GENOMIC DNA]</scope>
    <source>
        <strain evidence="2 3">176CP4-71</strain>
    </source>
</reference>
<dbReference type="OrthoDB" id="1449373at2"/>
<feature type="signal peptide" evidence="1">
    <location>
        <begin position="1"/>
        <end position="26"/>
    </location>
</feature>
<name>A0A4Q8QE90_9FLAO</name>
<sequence>MRLNPKTIVFPAFLAFGMLFSTNAVAQTSFCTDKKEAKASCAMDEEGKKASCGTSSKAMAESTSGCSPSGCRGAKTKFGEAKVISNLRLDLIAVKAEMEKSKSPVFESRVYDIHGIVGETDDESLQIIVRELKIMEEAFAEKLRYTALAFNLPKNKAKQVSYLKGRIEGLKEVLSTQ</sequence>
<dbReference type="AlphaFoldDB" id="A0A4Q8QE90"/>
<dbReference type="RefSeq" id="WP_130609540.1">
    <property type="nucleotide sequence ID" value="NZ_SGIU01000001.1"/>
</dbReference>
<evidence type="ECO:0000256" key="1">
    <source>
        <dbReference type="SAM" id="SignalP"/>
    </source>
</evidence>
<evidence type="ECO:0000313" key="3">
    <source>
        <dbReference type="Proteomes" id="UP000291981"/>
    </source>
</evidence>
<organism evidence="2 3">
    <name type="scientific">Flagellimonas allohymeniacidonis</name>
    <dbReference type="NCBI Taxonomy" id="2517819"/>
    <lineage>
        <taxon>Bacteria</taxon>
        <taxon>Pseudomonadati</taxon>
        <taxon>Bacteroidota</taxon>
        <taxon>Flavobacteriia</taxon>
        <taxon>Flavobacteriales</taxon>
        <taxon>Flavobacteriaceae</taxon>
        <taxon>Flagellimonas</taxon>
    </lineage>
</organism>
<evidence type="ECO:0000313" key="2">
    <source>
        <dbReference type="EMBL" id="TAI48812.1"/>
    </source>
</evidence>
<dbReference type="Proteomes" id="UP000291981">
    <property type="component" value="Unassembled WGS sequence"/>
</dbReference>
<gene>
    <name evidence="2" type="ORF">EW142_03165</name>
</gene>
<proteinExistence type="predicted"/>